<dbReference type="EMBL" id="FOCC01000013">
    <property type="protein sequence ID" value="SEM90927.1"/>
    <property type="molecule type" value="Genomic_DNA"/>
</dbReference>
<sequence length="256" mass="28466">MFTKAITRQPAKTMIDGITTYTAEGKPIYEKAIAEHNTYVSILKELGLAVTELPALDQYPDSCFVEDPAVVMEKCAIITNPARPSRNGEKNEILPTIKQFYADDQIFKIKAPGTLEGGDVMRVGNHFYVGLSDRTNAQGAAQFNEIVTKFSYTSSTVPVTEGLHLKDFAIYLEDGNMLVTAKMNQIEAFQQYNRFVIPPEEVYAINSLNINGVVIVPKGYPTTLKIITDLGYPVKLMDCSEFRKIDGSLTCLSLRF</sequence>
<evidence type="ECO:0000313" key="3">
    <source>
        <dbReference type="EMBL" id="SEM90927.1"/>
    </source>
</evidence>
<dbReference type="PANTHER" id="PTHR12737">
    <property type="entry name" value="DIMETHYLARGININE DIMETHYLAMINOHYDROLASE"/>
    <property type="match status" value="1"/>
</dbReference>
<dbReference type="PANTHER" id="PTHR12737:SF9">
    <property type="entry name" value="DIMETHYLARGININASE"/>
    <property type="match status" value="1"/>
</dbReference>
<dbReference type="Gene3D" id="3.75.10.10">
    <property type="entry name" value="L-arginine/glycine Amidinotransferase, Chain A"/>
    <property type="match status" value="1"/>
</dbReference>
<dbReference type="Pfam" id="PF19420">
    <property type="entry name" value="DDAH_eukar"/>
    <property type="match status" value="1"/>
</dbReference>
<comment type="caution">
    <text evidence="3">The sequence shown here is derived from an EMBL/GenBank/DDBJ whole genome shotgun (WGS) entry which is preliminary data.</text>
</comment>
<evidence type="ECO:0000313" key="4">
    <source>
        <dbReference type="Proteomes" id="UP000182089"/>
    </source>
</evidence>
<dbReference type="InterPro" id="IPR033199">
    <property type="entry name" value="DDAH-like"/>
</dbReference>
<organism evidence="3 4">
    <name type="scientific">Ligilactobacillus ruminis</name>
    <dbReference type="NCBI Taxonomy" id="1623"/>
    <lineage>
        <taxon>Bacteria</taxon>
        <taxon>Bacillati</taxon>
        <taxon>Bacillota</taxon>
        <taxon>Bacilli</taxon>
        <taxon>Lactobacillales</taxon>
        <taxon>Lactobacillaceae</taxon>
        <taxon>Ligilactobacillus</taxon>
    </lineage>
</organism>
<protein>
    <submittedName>
        <fullName evidence="3">Dimethylargininase</fullName>
    </submittedName>
</protein>
<evidence type="ECO:0000256" key="2">
    <source>
        <dbReference type="ARBA" id="ARBA00022801"/>
    </source>
</evidence>
<accession>A0ABY1AD92</accession>
<evidence type="ECO:0000256" key="1">
    <source>
        <dbReference type="ARBA" id="ARBA00008532"/>
    </source>
</evidence>
<dbReference type="SUPFAM" id="SSF55909">
    <property type="entry name" value="Pentein"/>
    <property type="match status" value="1"/>
</dbReference>
<name>A0ABY1AD92_9LACO</name>
<gene>
    <name evidence="3" type="ORF">SAMN05216431_11313</name>
</gene>
<reference evidence="3 4" key="1">
    <citation type="submission" date="2016-10" db="EMBL/GenBank/DDBJ databases">
        <authorList>
            <person name="Varghese N."/>
            <person name="Submissions S."/>
        </authorList>
    </citation>
    <scope>NUCLEOTIDE SEQUENCE [LARGE SCALE GENOMIC DNA]</scope>
    <source>
        <strain evidence="3 4">WC1T17</strain>
    </source>
</reference>
<keyword evidence="2" id="KW-0378">Hydrolase</keyword>
<comment type="similarity">
    <text evidence="1">Belongs to the DDAH family.</text>
</comment>
<dbReference type="Proteomes" id="UP000182089">
    <property type="component" value="Unassembled WGS sequence"/>
</dbReference>
<proteinExistence type="inferred from homology"/>